<evidence type="ECO:0000313" key="2">
    <source>
        <dbReference type="Proteomes" id="UP000630353"/>
    </source>
</evidence>
<comment type="caution">
    <text evidence="1">The sequence shown here is derived from an EMBL/GenBank/DDBJ whole genome shotgun (WGS) entry which is preliminary data.</text>
</comment>
<dbReference type="RefSeq" id="WP_189990960.1">
    <property type="nucleotide sequence ID" value="NZ_BMZS01000006.1"/>
</dbReference>
<sequence>MTSHLELAQRYMTESIGLLQRSGYRLSLNFDLSGWAALLRSAPKIGIVNPTFDPAHSDLKPNEAFWLQLNDDVGVAACIADRLFTTDDFIAREIATGHVWYAHPGEGDQPEMLPSLPVGRYAGRVGHAGGLWVHPRRRKDGLSWLLPRLVRALSIINWSVDRHCGLVFEGIHDSGLSAQAYGFPESHMVVEGYFPPVRGNARVFVIHIDREQIAAQFEEDLIRMTDGDCQMRDVATIVGQRVHEPVVRPRVVQVGGGDA</sequence>
<organism evidence="1 2">
    <name type="scientific">Thalassobaculum fulvum</name>
    <dbReference type="NCBI Taxonomy" id="1633335"/>
    <lineage>
        <taxon>Bacteria</taxon>
        <taxon>Pseudomonadati</taxon>
        <taxon>Pseudomonadota</taxon>
        <taxon>Alphaproteobacteria</taxon>
        <taxon>Rhodospirillales</taxon>
        <taxon>Thalassobaculaceae</taxon>
        <taxon>Thalassobaculum</taxon>
    </lineage>
</organism>
<reference evidence="1" key="2">
    <citation type="submission" date="2020-09" db="EMBL/GenBank/DDBJ databases">
        <authorList>
            <person name="Sun Q."/>
            <person name="Kim S."/>
        </authorList>
    </citation>
    <scope>NUCLEOTIDE SEQUENCE</scope>
    <source>
        <strain evidence="1">KCTC 42651</strain>
    </source>
</reference>
<protein>
    <submittedName>
        <fullName evidence="1">Uncharacterized protein</fullName>
    </submittedName>
</protein>
<keyword evidence="2" id="KW-1185">Reference proteome</keyword>
<dbReference type="Proteomes" id="UP000630353">
    <property type="component" value="Unassembled WGS sequence"/>
</dbReference>
<gene>
    <name evidence="1" type="ORF">GCM10017083_29930</name>
</gene>
<proteinExistence type="predicted"/>
<accession>A0A918XTP0</accession>
<dbReference type="AlphaFoldDB" id="A0A918XTP0"/>
<evidence type="ECO:0000313" key="1">
    <source>
        <dbReference type="EMBL" id="GHD53349.1"/>
    </source>
</evidence>
<name>A0A918XTP0_9PROT</name>
<reference evidence="1" key="1">
    <citation type="journal article" date="2014" name="Int. J. Syst. Evol. Microbiol.">
        <title>Complete genome sequence of Corynebacterium casei LMG S-19264T (=DSM 44701T), isolated from a smear-ripened cheese.</title>
        <authorList>
            <consortium name="US DOE Joint Genome Institute (JGI-PGF)"/>
            <person name="Walter F."/>
            <person name="Albersmeier A."/>
            <person name="Kalinowski J."/>
            <person name="Ruckert C."/>
        </authorList>
    </citation>
    <scope>NUCLEOTIDE SEQUENCE</scope>
    <source>
        <strain evidence="1">KCTC 42651</strain>
    </source>
</reference>
<dbReference type="EMBL" id="BMZS01000006">
    <property type="protein sequence ID" value="GHD53349.1"/>
    <property type="molecule type" value="Genomic_DNA"/>
</dbReference>